<accession>A0A7V2ZM53</accession>
<evidence type="ECO:0000256" key="9">
    <source>
        <dbReference type="ARBA" id="ARBA00023136"/>
    </source>
</evidence>
<evidence type="ECO:0000256" key="7">
    <source>
        <dbReference type="ARBA" id="ARBA00022927"/>
    </source>
</evidence>
<dbReference type="SUPFAM" id="SSF74653">
    <property type="entry name" value="TolA/TonB C-terminal domain"/>
    <property type="match status" value="1"/>
</dbReference>
<protein>
    <submittedName>
        <fullName evidence="11">TonB family protein</fullName>
    </submittedName>
</protein>
<evidence type="ECO:0000259" key="10">
    <source>
        <dbReference type="PROSITE" id="PS52015"/>
    </source>
</evidence>
<dbReference type="GO" id="GO:0015031">
    <property type="term" value="P:protein transport"/>
    <property type="evidence" value="ECO:0007669"/>
    <property type="project" value="UniProtKB-KW"/>
</dbReference>
<comment type="caution">
    <text evidence="11">The sequence shown here is derived from an EMBL/GenBank/DDBJ whole genome shotgun (WGS) entry which is preliminary data.</text>
</comment>
<evidence type="ECO:0000256" key="2">
    <source>
        <dbReference type="ARBA" id="ARBA00006555"/>
    </source>
</evidence>
<dbReference type="EMBL" id="DSUJ01000011">
    <property type="protein sequence ID" value="HFI92425.1"/>
    <property type="molecule type" value="Genomic_DNA"/>
</dbReference>
<dbReference type="Gene3D" id="3.90.930.1">
    <property type="match status" value="1"/>
</dbReference>
<dbReference type="SUPFAM" id="SSF82185">
    <property type="entry name" value="Histone H3 K4-specific methyltransferase SET7/9 N-terminal domain"/>
    <property type="match status" value="1"/>
</dbReference>
<dbReference type="GO" id="GO:0055085">
    <property type="term" value="P:transmembrane transport"/>
    <property type="evidence" value="ECO:0007669"/>
    <property type="project" value="InterPro"/>
</dbReference>
<dbReference type="InterPro" id="IPR011652">
    <property type="entry name" value="MORN_2"/>
</dbReference>
<dbReference type="Pfam" id="PF07661">
    <property type="entry name" value="MORN_2"/>
    <property type="match status" value="2"/>
</dbReference>
<comment type="similarity">
    <text evidence="2">Belongs to the TonB family.</text>
</comment>
<name>A0A7V2ZM53_9BACT</name>
<dbReference type="InterPro" id="IPR037682">
    <property type="entry name" value="TonB_C"/>
</dbReference>
<dbReference type="InterPro" id="IPR006260">
    <property type="entry name" value="TonB/TolA_C"/>
</dbReference>
<evidence type="ECO:0000256" key="3">
    <source>
        <dbReference type="ARBA" id="ARBA00022448"/>
    </source>
</evidence>
<evidence type="ECO:0000313" key="11">
    <source>
        <dbReference type="EMBL" id="HFI92425.1"/>
    </source>
</evidence>
<keyword evidence="8" id="KW-1133">Transmembrane helix</keyword>
<evidence type="ECO:0000256" key="6">
    <source>
        <dbReference type="ARBA" id="ARBA00022692"/>
    </source>
</evidence>
<dbReference type="Pfam" id="PF03544">
    <property type="entry name" value="TonB_C"/>
    <property type="match status" value="1"/>
</dbReference>
<dbReference type="PANTHER" id="PTHR33446:SF2">
    <property type="entry name" value="PROTEIN TONB"/>
    <property type="match status" value="1"/>
</dbReference>
<dbReference type="InterPro" id="IPR051045">
    <property type="entry name" value="TonB-dependent_transducer"/>
</dbReference>
<dbReference type="PROSITE" id="PS52015">
    <property type="entry name" value="TONB_CTD"/>
    <property type="match status" value="1"/>
</dbReference>
<proteinExistence type="inferred from homology"/>
<dbReference type="GO" id="GO:0031992">
    <property type="term" value="F:energy transducer activity"/>
    <property type="evidence" value="ECO:0007669"/>
    <property type="project" value="TreeGrafter"/>
</dbReference>
<dbReference type="NCBIfam" id="TIGR01352">
    <property type="entry name" value="tonB_Cterm"/>
    <property type="match status" value="1"/>
</dbReference>
<evidence type="ECO:0000256" key="5">
    <source>
        <dbReference type="ARBA" id="ARBA00022519"/>
    </source>
</evidence>
<keyword evidence="3" id="KW-0813">Transport</keyword>
<sequence length="270" mass="31031">MKYILTAGIILFGISAFPQQDSIVTYYPDGKIESVIHTYNGTREGLATFYYENGNLKEERNYSKDKVTGVVKIYYPNGNLKEMFNIENGRREGPASYFDSTGAHIEDVFFSEGFRKDQEFTLIGEYRYEDYLKLLEEWKQRQAEKSKKSEDMPPEQIEERNYDDDPAYFLNPEVMPEPIGGMNTIYRKLIYPEEALKKKIEGTVKILAFIEKDGEVSNASVVEGIGYGCDEVARLAVYYTRFKPGLMKGKPVKVQMVVPVEFKLNRGSVK</sequence>
<gene>
    <name evidence="11" type="ORF">ENS31_12990</name>
</gene>
<feature type="domain" description="TonB C-terminal" evidence="10">
    <location>
        <begin position="176"/>
        <end position="270"/>
    </location>
</feature>
<keyword evidence="7" id="KW-0653">Protein transport</keyword>
<evidence type="ECO:0000256" key="4">
    <source>
        <dbReference type="ARBA" id="ARBA00022475"/>
    </source>
</evidence>
<organism evidence="11">
    <name type="scientific">Ignavibacterium album</name>
    <dbReference type="NCBI Taxonomy" id="591197"/>
    <lineage>
        <taxon>Bacteria</taxon>
        <taxon>Pseudomonadati</taxon>
        <taxon>Ignavibacteriota</taxon>
        <taxon>Ignavibacteria</taxon>
        <taxon>Ignavibacteriales</taxon>
        <taxon>Ignavibacteriaceae</taxon>
        <taxon>Ignavibacterium</taxon>
    </lineage>
</organism>
<dbReference type="AlphaFoldDB" id="A0A7V2ZM53"/>
<evidence type="ECO:0000256" key="8">
    <source>
        <dbReference type="ARBA" id="ARBA00022989"/>
    </source>
</evidence>
<keyword evidence="9" id="KW-0472">Membrane</keyword>
<keyword evidence="5" id="KW-0997">Cell inner membrane</keyword>
<dbReference type="PANTHER" id="PTHR33446">
    <property type="entry name" value="PROTEIN TONB-RELATED"/>
    <property type="match status" value="1"/>
</dbReference>
<comment type="subcellular location">
    <subcellularLocation>
        <location evidence="1">Cell inner membrane</location>
        <topology evidence="1">Single-pass membrane protein</topology>
        <orientation evidence="1">Periplasmic side</orientation>
    </subcellularLocation>
</comment>
<evidence type="ECO:0000256" key="1">
    <source>
        <dbReference type="ARBA" id="ARBA00004383"/>
    </source>
</evidence>
<reference evidence="11" key="1">
    <citation type="journal article" date="2020" name="mSystems">
        <title>Genome- and Community-Level Interaction Insights into Carbon Utilization and Element Cycling Functions of Hydrothermarchaeota in Hydrothermal Sediment.</title>
        <authorList>
            <person name="Zhou Z."/>
            <person name="Liu Y."/>
            <person name="Xu W."/>
            <person name="Pan J."/>
            <person name="Luo Z.H."/>
            <person name="Li M."/>
        </authorList>
    </citation>
    <scope>NUCLEOTIDE SEQUENCE [LARGE SCALE GENOMIC DNA]</scope>
    <source>
        <strain evidence="11">SpSt-479</strain>
    </source>
</reference>
<dbReference type="Gene3D" id="3.30.1150.10">
    <property type="match status" value="1"/>
</dbReference>
<keyword evidence="6" id="KW-0812">Transmembrane</keyword>
<keyword evidence="4" id="KW-1003">Cell membrane</keyword>
<dbReference type="GO" id="GO:0098797">
    <property type="term" value="C:plasma membrane protein complex"/>
    <property type="evidence" value="ECO:0007669"/>
    <property type="project" value="TreeGrafter"/>
</dbReference>